<dbReference type="Gene3D" id="3.40.50.300">
    <property type="entry name" value="P-loop containing nucleotide triphosphate hydrolases"/>
    <property type="match status" value="2"/>
</dbReference>
<dbReference type="PROSITE" id="PS51421">
    <property type="entry name" value="RAS"/>
    <property type="match status" value="1"/>
</dbReference>
<dbReference type="SUPFAM" id="SSF52540">
    <property type="entry name" value="P-loop containing nucleoside triphosphate hydrolases"/>
    <property type="match status" value="2"/>
</dbReference>
<dbReference type="FunFam" id="3.40.50.300:FF:000983">
    <property type="entry name" value="Rho family GTPase"/>
    <property type="match status" value="1"/>
</dbReference>
<dbReference type="EMBL" id="VIBQ01000072">
    <property type="protein sequence ID" value="KAB8606248.1"/>
    <property type="molecule type" value="Genomic_DNA"/>
</dbReference>
<keyword evidence="6" id="KW-0488">Methylation</keyword>
<evidence type="ECO:0000256" key="14">
    <source>
        <dbReference type="SAM" id="MobiDB-lite"/>
    </source>
</evidence>
<evidence type="ECO:0000256" key="3">
    <source>
        <dbReference type="ARBA" id="ARBA00010142"/>
    </source>
</evidence>
<gene>
    <name evidence="15" type="ORF">FH972_025878</name>
</gene>
<dbReference type="PANTHER" id="PTHR12169:SF2">
    <property type="entry name" value="AFG1P"/>
    <property type="match status" value="1"/>
</dbReference>
<sequence length="1554" mass="171515">MSVGSPAIACVGVIGKHDNPLHVALFPPNERDSLEFQFLLNSSLDVFEARLPQKAADHDFGLLQAIDERLAMYGWLTNTGVKFVIIIDMEGRRASTDYPNKVHAALGIRDSDLRPAFRALHSAYIRLLRNPFYDPDERSADASAQIASPKFIAEVGRIAQSWRPGMGAPRRCSKSWPPPDLRVSRGHLSSHTRSMVSDLGGLRFLVMLAETENQRWCPQERSLHSQERGTLMFSSRPGGAAIVDGSITSAVSARLTSWVLSGGLLCTYLAAGLHTGLMPPVSPSSGLAITNPLVLYRSLIATNRIVADPAQHRLALHLQHLYEHLKDYEPTIQYGHRLLQISRALGSSDGDAVKEEETEAPKPGVFDYLRQRADNDKLALTRVLTSHEAALELDSPKGLMLHGEVAGKSMLIDLFADCLPNRKKKRWHFTTFMLETMSKLEHLRRSRQLSTRSALGSQEDYSLLWLARDLINTSPIVFLDEFQLPDRAATKIMTNLMTSFFHLGGVLIATSNRMPEELAKAAGMQFETREFAPKPGSFASRLGLGAQQPGRSEGMYGGNSEFARFLEVLRARCDVWEMENGKDYRRQEAELEALRTKNAHDQGFHGLETLSPGNVGLGYEQSTTTENLAAAALPKNFFVKPLDGSSEHESYARDLTAAQRVAAGVVEMQAQAASVALSSVPWEANKMRIYGRDVVIPRQCNGATCWTFDELCGQDMGPADYITLAARYHTVVLLDVPILSILQKNEARRFITLLDALYEARCKLLVSAAAGPDGLFFPETKQKDGEETVDQDATYAETLSEVYQDATAPFRPNITSYTDSSSSSSSTPSEASYASSASTDDPYFDKTTAKNNTEPDYTHSRLVGALNPLDQLEDDPPNRPNNAVGRGDSIYGRDAPSQVEQPTTSRRGRMPGDRRASGPDFQKGGIFTGEDEKFAYKRARSRLWEMCGARWWARGEDGDASWWRPLDAASRTWEKPVASVSFAQDSPASVSTGDQTAPLSSSEGLVGERPLDEGQDEVLFKSESPFRVHEKPPPKMGWEHVWGMVKWGKRAGNWGQGVAGVEERRSQKEKIRGWPTGERDVGSHEDIEWENGRQVRHILKEKERLERGKKAHRIELGQVSDARHRVAHVAQLHKRGTKTGAEVCIGLAQEHTEGPGADVGPAPPEIRRLARPTNWMLALDPADAKEVMEESVRRVVVATMAAKTGAFLTNKPLARAPAVSPPSVNQSCQVASPSPRILWCIALSPAPPIRPCPAQRQSLSSSSQAPERHSHIVLRLHLPCPTSILSLLPHQAIAAPARRRSLAAFHSFRAAFPNTFASSPLWRRFVASSSLLATVHAERPACSCKYSPGSHLCASTAVPADNVCASVFSKGTFPEVRSILAAAPPRCLISCPALVYVPTVFENYVADVEVDGKHVELALWDTAGQEDYDRLRPLSYPDSHVILICFAVDSPDSLDNVQEKWISEVLHFCPHLPIILVGCKSDLRYDHKTIEELSKTSQKPVTPEQAEDVRKKIGAYKYLECSAKTNEGVREVFENATRAALLTKKEKKKKCDIL</sequence>
<dbReference type="Gene3D" id="3.30.450.70">
    <property type="match status" value="1"/>
</dbReference>
<dbReference type="CDD" id="cd14854">
    <property type="entry name" value="TRAPPC2L"/>
    <property type="match status" value="1"/>
</dbReference>
<keyword evidence="10" id="KW-0472">Membrane</keyword>
<comment type="similarity">
    <text evidence="2">Belongs to the TRAPP small subunits family. Sedlin subfamily.</text>
</comment>
<dbReference type="Pfam" id="PF03969">
    <property type="entry name" value="AFG1_ATPase"/>
    <property type="match status" value="2"/>
</dbReference>
<comment type="caution">
    <text evidence="15">The sequence shown here is derived from an EMBL/GenBank/DDBJ whole genome shotgun (WGS) entry which is preliminary data.</text>
</comment>
<dbReference type="SMART" id="SM00174">
    <property type="entry name" value="RHO"/>
    <property type="match status" value="1"/>
</dbReference>
<comment type="similarity">
    <text evidence="4">Belongs to the AFG1 ATPase family.</text>
</comment>
<evidence type="ECO:0000256" key="2">
    <source>
        <dbReference type="ARBA" id="ARBA00006626"/>
    </source>
</evidence>
<comment type="similarity">
    <text evidence="3">Belongs to the small GTPase superfamily. Rho family.</text>
</comment>
<dbReference type="NCBIfam" id="TIGR00231">
    <property type="entry name" value="small_GTP"/>
    <property type="match status" value="1"/>
</dbReference>
<evidence type="ECO:0000256" key="10">
    <source>
        <dbReference type="ARBA" id="ARBA00023136"/>
    </source>
</evidence>
<keyword evidence="5" id="KW-1003">Cell membrane</keyword>
<keyword evidence="9" id="KW-0342">GTP-binding</keyword>
<keyword evidence="8" id="KW-0067">ATP-binding</keyword>
<dbReference type="InterPro" id="IPR001806">
    <property type="entry name" value="Small_GTPase"/>
</dbReference>
<evidence type="ECO:0000256" key="1">
    <source>
        <dbReference type="ARBA" id="ARBA00004342"/>
    </source>
</evidence>
<reference evidence="15 16" key="1">
    <citation type="submission" date="2019-06" db="EMBL/GenBank/DDBJ databases">
        <title>A chromosomal-level reference genome of Carpinus fangiana (Coryloideae, Betulaceae).</title>
        <authorList>
            <person name="Yang X."/>
            <person name="Wang Z."/>
            <person name="Zhang L."/>
            <person name="Hao G."/>
            <person name="Liu J."/>
            <person name="Yang Y."/>
        </authorList>
    </citation>
    <scope>NUCLEOTIDE SEQUENCE [LARGE SCALE GENOMIC DNA]</scope>
    <source>
        <strain evidence="15">Cfa_2016G</strain>
        <tissue evidence="15">Leaf</tissue>
    </source>
</reference>
<dbReference type="GO" id="GO:0005886">
    <property type="term" value="C:plasma membrane"/>
    <property type="evidence" value="ECO:0007669"/>
    <property type="project" value="UniProtKB-SubCell"/>
</dbReference>
<evidence type="ECO:0000256" key="8">
    <source>
        <dbReference type="ARBA" id="ARBA00022840"/>
    </source>
</evidence>
<dbReference type="InterPro" id="IPR044760">
    <property type="entry name" value="TRAPPC2L"/>
</dbReference>
<evidence type="ECO:0000256" key="6">
    <source>
        <dbReference type="ARBA" id="ARBA00022481"/>
    </source>
</evidence>
<proteinExistence type="inferred from homology"/>
<evidence type="ECO:0000256" key="9">
    <source>
        <dbReference type="ARBA" id="ARBA00023134"/>
    </source>
</evidence>
<dbReference type="SMART" id="SM00175">
    <property type="entry name" value="RAB"/>
    <property type="match status" value="1"/>
</dbReference>
<evidence type="ECO:0000256" key="13">
    <source>
        <dbReference type="ARBA" id="ARBA00024408"/>
    </source>
</evidence>
<evidence type="ECO:0000256" key="4">
    <source>
        <dbReference type="ARBA" id="ARBA00010322"/>
    </source>
</evidence>
<keyword evidence="12" id="KW-0636">Prenylation</keyword>
<feature type="compositionally biased region" description="Polar residues" evidence="14">
    <location>
        <begin position="983"/>
        <end position="1003"/>
    </location>
</feature>
<dbReference type="InterPro" id="IPR027417">
    <property type="entry name" value="P-loop_NTPase"/>
</dbReference>
<organism evidence="15 16">
    <name type="scientific">Carpinus fangiana</name>
    <dbReference type="NCBI Taxonomy" id="176857"/>
    <lineage>
        <taxon>Eukaryota</taxon>
        <taxon>Viridiplantae</taxon>
        <taxon>Streptophyta</taxon>
        <taxon>Embryophyta</taxon>
        <taxon>Tracheophyta</taxon>
        <taxon>Spermatophyta</taxon>
        <taxon>Magnoliopsida</taxon>
        <taxon>eudicotyledons</taxon>
        <taxon>Gunneridae</taxon>
        <taxon>Pentapetalae</taxon>
        <taxon>rosids</taxon>
        <taxon>fabids</taxon>
        <taxon>Fagales</taxon>
        <taxon>Betulaceae</taxon>
        <taxon>Carpinus</taxon>
    </lineage>
</organism>
<evidence type="ECO:0000313" key="15">
    <source>
        <dbReference type="EMBL" id="KAB8606248.1"/>
    </source>
</evidence>
<evidence type="ECO:0000256" key="12">
    <source>
        <dbReference type="ARBA" id="ARBA00023289"/>
    </source>
</evidence>
<evidence type="ECO:0000313" key="16">
    <source>
        <dbReference type="Proteomes" id="UP000327013"/>
    </source>
</evidence>
<dbReference type="PROSITE" id="PS51420">
    <property type="entry name" value="RHO"/>
    <property type="match status" value="1"/>
</dbReference>
<dbReference type="PROSITE" id="PS51419">
    <property type="entry name" value="RAB"/>
    <property type="match status" value="1"/>
</dbReference>
<dbReference type="InterPro" id="IPR005654">
    <property type="entry name" value="ATPase_AFG1-like"/>
</dbReference>
<dbReference type="GO" id="GO:0003924">
    <property type="term" value="F:GTPase activity"/>
    <property type="evidence" value="ECO:0007669"/>
    <property type="project" value="InterPro"/>
</dbReference>
<dbReference type="PANTHER" id="PTHR12169">
    <property type="entry name" value="ATPASE N2B"/>
    <property type="match status" value="1"/>
</dbReference>
<dbReference type="OrthoDB" id="1479492at2759"/>
<dbReference type="InterPro" id="IPR011012">
    <property type="entry name" value="Longin-like_dom_sf"/>
</dbReference>
<feature type="region of interest" description="Disordered" evidence="14">
    <location>
        <begin position="1057"/>
        <end position="1081"/>
    </location>
</feature>
<evidence type="ECO:0000256" key="7">
    <source>
        <dbReference type="ARBA" id="ARBA00022741"/>
    </source>
</evidence>
<feature type="region of interest" description="Disordered" evidence="14">
    <location>
        <begin position="810"/>
        <end position="927"/>
    </location>
</feature>
<keyword evidence="7" id="KW-0547">Nucleotide-binding</keyword>
<dbReference type="SUPFAM" id="SSF64356">
    <property type="entry name" value="SNARE-like"/>
    <property type="match status" value="1"/>
</dbReference>
<protein>
    <recommendedName>
        <fullName evidence="13">Trafficking protein particle complex subunit 2-like protein</fullName>
    </recommendedName>
</protein>
<dbReference type="GO" id="GO:0016887">
    <property type="term" value="F:ATP hydrolysis activity"/>
    <property type="evidence" value="ECO:0007669"/>
    <property type="project" value="InterPro"/>
</dbReference>
<name>A0A5N6L2E0_9ROSI</name>
<evidence type="ECO:0000256" key="5">
    <source>
        <dbReference type="ARBA" id="ARBA00022475"/>
    </source>
</evidence>
<dbReference type="Proteomes" id="UP000327013">
    <property type="component" value="Unassembled WGS sequence"/>
</dbReference>
<accession>A0A5N6L2E0</accession>
<comment type="subcellular location">
    <subcellularLocation>
        <location evidence="1">Cell membrane</location>
        <topology evidence="1">Lipid-anchor</topology>
        <orientation evidence="1">Cytoplasmic side</orientation>
    </subcellularLocation>
</comment>
<feature type="compositionally biased region" description="Basic and acidic residues" evidence="14">
    <location>
        <begin position="1061"/>
        <end position="1081"/>
    </location>
</feature>
<dbReference type="SMART" id="SM00173">
    <property type="entry name" value="RAS"/>
    <property type="match status" value="1"/>
</dbReference>
<feature type="region of interest" description="Disordered" evidence="14">
    <location>
        <begin position="983"/>
        <end position="1008"/>
    </location>
</feature>
<keyword evidence="16" id="KW-1185">Reference proteome</keyword>
<dbReference type="GO" id="GO:0006888">
    <property type="term" value="P:endoplasmic reticulum to Golgi vesicle-mediated transport"/>
    <property type="evidence" value="ECO:0007669"/>
    <property type="project" value="InterPro"/>
</dbReference>
<evidence type="ECO:0000256" key="11">
    <source>
        <dbReference type="ARBA" id="ARBA00023288"/>
    </source>
</evidence>
<keyword evidence="11" id="KW-0449">Lipoprotein</keyword>
<dbReference type="InterPro" id="IPR006722">
    <property type="entry name" value="Sedlin"/>
</dbReference>
<dbReference type="Pfam" id="PF00071">
    <property type="entry name" value="Ras"/>
    <property type="match status" value="1"/>
</dbReference>
<feature type="compositionally biased region" description="Low complexity" evidence="14">
    <location>
        <begin position="816"/>
        <end position="841"/>
    </location>
</feature>
<dbReference type="Pfam" id="PF04628">
    <property type="entry name" value="Sedlin_N"/>
    <property type="match status" value="1"/>
</dbReference>
<dbReference type="InterPro" id="IPR005225">
    <property type="entry name" value="Small_GTP-bd"/>
</dbReference>
<dbReference type="GO" id="GO:0005524">
    <property type="term" value="F:ATP binding"/>
    <property type="evidence" value="ECO:0007669"/>
    <property type="project" value="UniProtKB-KW"/>
</dbReference>
<dbReference type="GO" id="GO:0005525">
    <property type="term" value="F:GTP binding"/>
    <property type="evidence" value="ECO:0007669"/>
    <property type="project" value="UniProtKB-KW"/>
</dbReference>
<dbReference type="GO" id="GO:0005739">
    <property type="term" value="C:mitochondrion"/>
    <property type="evidence" value="ECO:0007669"/>
    <property type="project" value="TreeGrafter"/>
</dbReference>